<feature type="compositionally biased region" description="Low complexity" evidence="3">
    <location>
        <begin position="63"/>
        <end position="107"/>
    </location>
</feature>
<name>A0AB40BSY4_DIOCR</name>
<feature type="compositionally biased region" description="Acidic residues" evidence="3">
    <location>
        <begin position="296"/>
        <end position="307"/>
    </location>
</feature>
<feature type="compositionally biased region" description="Basic and acidic residues" evidence="3">
    <location>
        <begin position="647"/>
        <end position="662"/>
    </location>
</feature>
<feature type="region of interest" description="Disordered" evidence="3">
    <location>
        <begin position="217"/>
        <end position="307"/>
    </location>
</feature>
<reference evidence="6" key="1">
    <citation type="submission" date="2025-08" db="UniProtKB">
        <authorList>
            <consortium name="RefSeq"/>
        </authorList>
    </citation>
    <scope>IDENTIFICATION</scope>
</reference>
<proteinExistence type="predicted"/>
<dbReference type="Proteomes" id="UP001515500">
    <property type="component" value="Chromosome 8"/>
</dbReference>
<dbReference type="PROSITE" id="PS50102">
    <property type="entry name" value="RRM"/>
    <property type="match status" value="3"/>
</dbReference>
<dbReference type="SUPFAM" id="SSF54928">
    <property type="entry name" value="RNA-binding domain, RBD"/>
    <property type="match status" value="3"/>
</dbReference>
<feature type="compositionally biased region" description="Acidic residues" evidence="3">
    <location>
        <begin position="259"/>
        <end position="271"/>
    </location>
</feature>
<feature type="compositionally biased region" description="Basic residues" evidence="3">
    <location>
        <begin position="10"/>
        <end position="23"/>
    </location>
</feature>
<dbReference type="InterPro" id="IPR012677">
    <property type="entry name" value="Nucleotide-bd_a/b_plait_sf"/>
</dbReference>
<dbReference type="RefSeq" id="XP_039130537.1">
    <property type="nucleotide sequence ID" value="XM_039274603.1"/>
</dbReference>
<feature type="compositionally biased region" description="Polar residues" evidence="3">
    <location>
        <begin position="630"/>
        <end position="646"/>
    </location>
</feature>
<dbReference type="SMART" id="SM00360">
    <property type="entry name" value="RRM"/>
    <property type="match status" value="3"/>
</dbReference>
<feature type="domain" description="RRM" evidence="4">
    <location>
        <begin position="338"/>
        <end position="407"/>
    </location>
</feature>
<dbReference type="CDD" id="cd00590">
    <property type="entry name" value="RRM_SF"/>
    <property type="match status" value="1"/>
</dbReference>
<keyword evidence="1 2" id="KW-0694">RNA-binding</keyword>
<dbReference type="InterPro" id="IPR035979">
    <property type="entry name" value="RBD_domain_sf"/>
</dbReference>
<accession>A0AB40BSY4</accession>
<evidence type="ECO:0000259" key="4">
    <source>
        <dbReference type="PROSITE" id="PS50102"/>
    </source>
</evidence>
<feature type="compositionally biased region" description="Basic and acidic residues" evidence="3">
    <location>
        <begin position="237"/>
        <end position="250"/>
    </location>
</feature>
<evidence type="ECO:0000313" key="6">
    <source>
        <dbReference type="RefSeq" id="XP_039130537.1"/>
    </source>
</evidence>
<dbReference type="GO" id="GO:0003723">
    <property type="term" value="F:RNA binding"/>
    <property type="evidence" value="ECO:0007669"/>
    <property type="project" value="UniProtKB-UniRule"/>
</dbReference>
<dbReference type="PANTHER" id="PTHR21245">
    <property type="entry name" value="HETEROGENEOUS NUCLEAR RIBONUCLEOPROTEIN"/>
    <property type="match status" value="1"/>
</dbReference>
<feature type="domain" description="RRM" evidence="4">
    <location>
        <begin position="514"/>
        <end position="594"/>
    </location>
</feature>
<evidence type="ECO:0000256" key="2">
    <source>
        <dbReference type="PROSITE-ProRule" id="PRU00176"/>
    </source>
</evidence>
<gene>
    <name evidence="6" type="primary">LOC120266943</name>
</gene>
<dbReference type="GeneID" id="120266943"/>
<keyword evidence="5" id="KW-1185">Reference proteome</keyword>
<dbReference type="AlphaFoldDB" id="A0AB40BSY4"/>
<dbReference type="Pfam" id="PF00076">
    <property type="entry name" value="RRM_1"/>
    <property type="match status" value="3"/>
</dbReference>
<feature type="region of interest" description="Disordered" evidence="3">
    <location>
        <begin position="602"/>
        <end position="687"/>
    </location>
</feature>
<evidence type="ECO:0000256" key="3">
    <source>
        <dbReference type="SAM" id="MobiDB-lite"/>
    </source>
</evidence>
<protein>
    <submittedName>
        <fullName evidence="6">RNA-binding protein 47-like</fullName>
    </submittedName>
</protein>
<feature type="compositionally biased region" description="Basic and acidic residues" evidence="3">
    <location>
        <begin position="610"/>
        <end position="627"/>
    </location>
</feature>
<dbReference type="InterPro" id="IPR000504">
    <property type="entry name" value="RRM_dom"/>
</dbReference>
<feature type="domain" description="RRM" evidence="4">
    <location>
        <begin position="418"/>
        <end position="501"/>
    </location>
</feature>
<feature type="compositionally biased region" description="Basic and acidic residues" evidence="3">
    <location>
        <begin position="272"/>
        <end position="295"/>
    </location>
</feature>
<evidence type="ECO:0000256" key="1">
    <source>
        <dbReference type="ARBA" id="ARBA00022884"/>
    </source>
</evidence>
<organism evidence="5 6">
    <name type="scientific">Dioscorea cayennensis subsp. rotundata</name>
    <name type="common">White Guinea yam</name>
    <name type="synonym">Dioscorea rotundata</name>
    <dbReference type="NCBI Taxonomy" id="55577"/>
    <lineage>
        <taxon>Eukaryota</taxon>
        <taxon>Viridiplantae</taxon>
        <taxon>Streptophyta</taxon>
        <taxon>Embryophyta</taxon>
        <taxon>Tracheophyta</taxon>
        <taxon>Spermatophyta</taxon>
        <taxon>Magnoliopsida</taxon>
        <taxon>Liliopsida</taxon>
        <taxon>Dioscoreales</taxon>
        <taxon>Dioscoreaceae</taxon>
        <taxon>Dioscorea</taxon>
    </lineage>
</organism>
<feature type="region of interest" description="Disordered" evidence="3">
    <location>
        <begin position="1"/>
        <end position="136"/>
    </location>
</feature>
<dbReference type="Gene3D" id="3.30.70.330">
    <property type="match status" value="3"/>
</dbReference>
<sequence>MPPKASAGGGRRKTVRKTVRRTTPRSNSRAKAQAPAESPPLSPAPLTADESHAIEPISEETPEITPIADTTPEITPIAEPSSSSPSMPLTSETTASEPVAEVAAAAEEAPEIEDPTVVEAPTPAAQVPEPTPKKTVTRVRKVVKKKIVVKKVPKASVTVKDDVQTEEEAVVPPIVAVEGCNPNSDSIPQNTKAVAVEHLEPPLMAQETEVKVEKIEAAEPSAQRPRAEVETENVASEEVKQEPMQEDEVKQVLIQEDQVQQDEMQEEEEEVKQEQMQEEEVKQEQLQEEEMKQEEIESGAAEEADALPDQDQKDGIEAQVSAGDVEKGISERQRRRKTEIFIGGLDRDAKEEDIRKVFETVGEIVEVRMMMDALTGKNKGYAFLRYAEATQAKKAVTVFKKVEVCGKLCGAAALEGNDTIFLGSIDKTWKKEDIIKLLHEIGVEKIDAVTVMTDPKNADLNRGFAFLELESNRDAQKAFKLLQKKDVFGKGRNIKVAWAEPLNDPDEEEMQKVKSVYVEGIPFSWGEEQLKERFEKFGNIERVVLARNIRSAKRKDFAFVNYKTREDALSCIELFEKEELMDNGSKINVKVSLAKPISKSKQNKGGFKFNKKDDNKDKTTFIQRDMKINGPSSKGNLYKGGQSSSAGDRKSTSTHELLDTLRHQTPWKQGQPGYSRGPNLQDYSHASQGGKRAFAALGDEVHYSDLRGYPRPRLDTFPPAGPSYGVMSHAIPNSSVPYHQRPTAGYTTGGLYGASDHPSTYQMRQGGPPYYGGNLYPRY</sequence>
<evidence type="ECO:0000313" key="5">
    <source>
        <dbReference type="Proteomes" id="UP001515500"/>
    </source>
</evidence>